<dbReference type="STRING" id="392484.LP43_0270"/>
<sequence length="116" mass="13095">MAIRLLPVILVLMLFTGAAVAAGQANYHQCLFDDSNKVKADKAGQIIAVYCASRHFDTAPTAFQAQVLNQDLEGMKQRDPKFKAFYDGIRQHSGNDIYTDRQIILMYIDKREVNKD</sequence>
<reference evidence="2 3" key="1">
    <citation type="submission" date="2014-09" db="EMBL/GenBank/DDBJ databases">
        <authorList>
            <person name="Grob C."/>
            <person name="Taubert M."/>
            <person name="Howat A.M."/>
            <person name="Burns O.J."/>
            <person name="Dixon J.L."/>
            <person name="Chen Y."/>
            <person name="Murrell J.C."/>
        </authorList>
    </citation>
    <scope>NUCLEOTIDE SEQUENCE [LARGE SCALE GENOMIC DNA]</scope>
    <source>
        <strain evidence="2">L4</strain>
    </source>
</reference>
<gene>
    <name evidence="2" type="ORF">LP43_0270</name>
</gene>
<organism evidence="2 3">
    <name type="scientific">Methylophaga thiooxydans</name>
    <dbReference type="NCBI Taxonomy" id="392484"/>
    <lineage>
        <taxon>Bacteria</taxon>
        <taxon>Pseudomonadati</taxon>
        <taxon>Pseudomonadota</taxon>
        <taxon>Gammaproteobacteria</taxon>
        <taxon>Thiotrichales</taxon>
        <taxon>Piscirickettsiaceae</taxon>
        <taxon>Methylophaga</taxon>
    </lineage>
</organism>
<dbReference type="RefSeq" id="WP_036311183.1">
    <property type="nucleotide sequence ID" value="NZ_JRQD01000001.1"/>
</dbReference>
<evidence type="ECO:0000313" key="2">
    <source>
        <dbReference type="EMBL" id="KGM07853.1"/>
    </source>
</evidence>
<dbReference type="Proteomes" id="UP000029999">
    <property type="component" value="Unassembled WGS sequence"/>
</dbReference>
<protein>
    <recommendedName>
        <fullName evidence="4">Secreted protein</fullName>
    </recommendedName>
</protein>
<dbReference type="AlphaFoldDB" id="A0A0A0BH56"/>
<evidence type="ECO:0008006" key="4">
    <source>
        <dbReference type="Google" id="ProtNLM"/>
    </source>
</evidence>
<feature type="chain" id="PRO_5001959579" description="Secreted protein" evidence="1">
    <location>
        <begin position="22"/>
        <end position="116"/>
    </location>
</feature>
<proteinExistence type="predicted"/>
<name>A0A0A0BH56_9GAMM</name>
<keyword evidence="1" id="KW-0732">Signal</keyword>
<evidence type="ECO:0000256" key="1">
    <source>
        <dbReference type="SAM" id="SignalP"/>
    </source>
</evidence>
<dbReference type="EMBL" id="JRQD01000001">
    <property type="protein sequence ID" value="KGM07853.1"/>
    <property type="molecule type" value="Genomic_DNA"/>
</dbReference>
<accession>A0A0A0BH56</accession>
<evidence type="ECO:0000313" key="3">
    <source>
        <dbReference type="Proteomes" id="UP000029999"/>
    </source>
</evidence>
<feature type="signal peptide" evidence="1">
    <location>
        <begin position="1"/>
        <end position="21"/>
    </location>
</feature>
<comment type="caution">
    <text evidence="2">The sequence shown here is derived from an EMBL/GenBank/DDBJ whole genome shotgun (WGS) entry which is preliminary data.</text>
</comment>